<protein>
    <submittedName>
        <fullName evidence="4">DUF3823 domain-containing protein</fullName>
    </submittedName>
</protein>
<feature type="chain" id="PRO_5043672213" evidence="1">
    <location>
        <begin position="19"/>
        <end position="233"/>
    </location>
</feature>
<dbReference type="Gene3D" id="2.60.40.1120">
    <property type="entry name" value="Carboxypeptidase-like, regulatory domain"/>
    <property type="match status" value="1"/>
</dbReference>
<feature type="domain" description="DUF3823" evidence="2">
    <location>
        <begin position="32"/>
        <end position="123"/>
    </location>
</feature>
<keyword evidence="1" id="KW-0732">Signal</keyword>
<dbReference type="InterPro" id="IPR024278">
    <property type="entry name" value="DUF3823_N"/>
</dbReference>
<proteinExistence type="predicted"/>
<sequence length="233" mass="25474">MKIRIYFMMGALIAVLFASCKKDNYDAPEADFTGRIVYKGEPISVQYGQVNFELWQSGFGNYSALNVNVSQDGTYSAKLFNGDYKLVFSPNQGPFLWKKNAAGKQDTIAVNINGSKTMDIEVIPYYMIRGATLTAAAGKVNAFCRLEKIITNADGKDIENVSLYINKTQFVDGSNNIATQQISGAAIADLNSLNMSVTIPGITPTQNYVFARIGVKIAGVDDLIFTPVTKIVF</sequence>
<accession>A0AAU7K6X7</accession>
<feature type="signal peptide" evidence="1">
    <location>
        <begin position="1"/>
        <end position="18"/>
    </location>
</feature>
<dbReference type="Pfam" id="PF18003">
    <property type="entry name" value="DUF3823_C"/>
    <property type="match status" value="1"/>
</dbReference>
<dbReference type="PROSITE" id="PS51257">
    <property type="entry name" value="PROKAR_LIPOPROTEIN"/>
    <property type="match status" value="1"/>
</dbReference>
<evidence type="ECO:0000256" key="1">
    <source>
        <dbReference type="SAM" id="SignalP"/>
    </source>
</evidence>
<organism evidence="4">
    <name type="scientific">Pedobacter sp. KACC 23697</name>
    <dbReference type="NCBI Taxonomy" id="3149230"/>
    <lineage>
        <taxon>Bacteria</taxon>
        <taxon>Pseudomonadati</taxon>
        <taxon>Bacteroidota</taxon>
        <taxon>Sphingobacteriia</taxon>
        <taxon>Sphingobacteriales</taxon>
        <taxon>Sphingobacteriaceae</taxon>
        <taxon>Pedobacter</taxon>
    </lineage>
</organism>
<dbReference type="EMBL" id="CP157485">
    <property type="protein sequence ID" value="XBO48250.1"/>
    <property type="molecule type" value="Genomic_DNA"/>
</dbReference>
<dbReference type="AlphaFoldDB" id="A0AAU7K6X7"/>
<dbReference type="RefSeq" id="WP_406825636.1">
    <property type="nucleotide sequence ID" value="NZ_CP157485.1"/>
</dbReference>
<evidence type="ECO:0000313" key="4">
    <source>
        <dbReference type="EMBL" id="XBO48250.1"/>
    </source>
</evidence>
<dbReference type="Pfam" id="PF12866">
    <property type="entry name" value="DUF3823"/>
    <property type="match status" value="1"/>
</dbReference>
<evidence type="ECO:0000259" key="2">
    <source>
        <dbReference type="Pfam" id="PF12866"/>
    </source>
</evidence>
<dbReference type="InterPro" id="IPR041186">
    <property type="entry name" value="DUF3823_C"/>
</dbReference>
<feature type="domain" description="DUF3823" evidence="3">
    <location>
        <begin position="126"/>
        <end position="230"/>
    </location>
</feature>
<reference evidence="4" key="1">
    <citation type="submission" date="2024-05" db="EMBL/GenBank/DDBJ databases">
        <authorList>
            <person name="Kim S."/>
            <person name="Heo J."/>
            <person name="Choi H."/>
            <person name="Choi Y."/>
            <person name="Kwon S.-W."/>
            <person name="Kim Y."/>
        </authorList>
    </citation>
    <scope>NUCLEOTIDE SEQUENCE</scope>
    <source>
        <strain evidence="4">KACC 23697</strain>
    </source>
</reference>
<dbReference type="Gene3D" id="2.60.40.2060">
    <property type="match status" value="1"/>
</dbReference>
<name>A0AAU7K6X7_9SPHI</name>
<evidence type="ECO:0000259" key="3">
    <source>
        <dbReference type="Pfam" id="PF18003"/>
    </source>
</evidence>
<gene>
    <name evidence="4" type="ORF">ABEG20_01380</name>
</gene>